<keyword evidence="6" id="KW-1185">Reference proteome</keyword>
<comment type="caution">
    <text evidence="5">The sequence shown here is derived from an EMBL/GenBank/DDBJ whole genome shotgun (WGS) entry which is preliminary data.</text>
</comment>
<evidence type="ECO:0000313" key="5">
    <source>
        <dbReference type="EMBL" id="GEO11925.1"/>
    </source>
</evidence>
<dbReference type="Proteomes" id="UP000321513">
    <property type="component" value="Unassembled WGS sequence"/>
</dbReference>
<proteinExistence type="inferred from homology"/>
<comment type="similarity">
    <text evidence="1">Belongs to the AAA ATPase family.</text>
</comment>
<dbReference type="CDD" id="cd19481">
    <property type="entry name" value="RecA-like_protease"/>
    <property type="match status" value="1"/>
</dbReference>
<dbReference type="InterPro" id="IPR003593">
    <property type="entry name" value="AAA+_ATPase"/>
</dbReference>
<dbReference type="EMBL" id="BJYT01000033">
    <property type="protein sequence ID" value="GEO11925.1"/>
    <property type="molecule type" value="Genomic_DNA"/>
</dbReference>
<dbReference type="PANTHER" id="PTHR23073">
    <property type="entry name" value="26S PROTEASOME REGULATORY SUBUNIT"/>
    <property type="match status" value="1"/>
</dbReference>
<feature type="domain" description="AAA+ ATPase" evidence="4">
    <location>
        <begin position="249"/>
        <end position="381"/>
    </location>
</feature>
<dbReference type="AlphaFoldDB" id="A0A512BJ69"/>
<keyword evidence="3" id="KW-0067">ATP-binding</keyword>
<dbReference type="GO" id="GO:0016887">
    <property type="term" value="F:ATP hydrolysis activity"/>
    <property type="evidence" value="ECO:0007669"/>
    <property type="project" value="InterPro"/>
</dbReference>
<keyword evidence="2" id="KW-0547">Nucleotide-binding</keyword>
<dbReference type="Gene3D" id="1.10.8.60">
    <property type="match status" value="1"/>
</dbReference>
<dbReference type="SUPFAM" id="SSF52540">
    <property type="entry name" value="P-loop containing nucleoside triphosphate hydrolases"/>
    <property type="match status" value="1"/>
</dbReference>
<protein>
    <recommendedName>
        <fullName evidence="4">AAA+ ATPase domain-containing protein</fullName>
    </recommendedName>
</protein>
<gene>
    <name evidence="5" type="ORF">SAE01_44210</name>
</gene>
<dbReference type="InterPro" id="IPR027417">
    <property type="entry name" value="P-loop_NTPase"/>
</dbReference>
<reference evidence="5 6" key="1">
    <citation type="submission" date="2019-07" db="EMBL/GenBank/DDBJ databases">
        <title>Whole genome shotgun sequence of Segetibacter aerophilus NBRC 106135.</title>
        <authorList>
            <person name="Hosoyama A."/>
            <person name="Uohara A."/>
            <person name="Ohji S."/>
            <person name="Ichikawa N."/>
        </authorList>
    </citation>
    <scope>NUCLEOTIDE SEQUENCE [LARGE SCALE GENOMIC DNA]</scope>
    <source>
        <strain evidence="5 6">NBRC 106135</strain>
    </source>
</reference>
<accession>A0A512BJ69</accession>
<dbReference type="SMART" id="SM00382">
    <property type="entry name" value="AAA"/>
    <property type="match status" value="1"/>
</dbReference>
<evidence type="ECO:0000313" key="6">
    <source>
        <dbReference type="Proteomes" id="UP000321513"/>
    </source>
</evidence>
<dbReference type="Gene3D" id="3.40.50.300">
    <property type="entry name" value="P-loop containing nucleotide triphosphate hydrolases"/>
    <property type="match status" value="1"/>
</dbReference>
<dbReference type="InterPro" id="IPR050221">
    <property type="entry name" value="26S_Proteasome_ATPase"/>
</dbReference>
<dbReference type="OrthoDB" id="7438987at2"/>
<evidence type="ECO:0000256" key="2">
    <source>
        <dbReference type="ARBA" id="ARBA00022741"/>
    </source>
</evidence>
<dbReference type="InterPro" id="IPR003959">
    <property type="entry name" value="ATPase_AAA_core"/>
</dbReference>
<evidence type="ECO:0000256" key="1">
    <source>
        <dbReference type="ARBA" id="ARBA00006914"/>
    </source>
</evidence>
<evidence type="ECO:0000259" key="4">
    <source>
        <dbReference type="SMART" id="SM00382"/>
    </source>
</evidence>
<sequence length="464" mass="52462">MDVKTPVYAMANKNLIHNAAHLQKDLHWLTAVLESRLTSFVQKKKEMPFAKMPAPAFHSPVSVYQQFIRSFELNDTERMILLVSLLPYVDPHLVERSLAKFGIDNRQLPDIGGIKGSSHGGLIPTGETVFFLIAGSDLQKRLECSLLFSPQHKFYTKNILKLQEISAYEPETSGVILISKDVLHMLTTATTYQPLFNSNFPARLLTTNFKYDEMVLASETEQQLEEIRTWLDHKEKLLGKWGFGNKIPDGFKCLFYGPSGTGKSLAAALIGKQNNLPVYRIDLSMVISKYIGETEKNLSRIFDAAANKKWILFFDEADALFGKRSNIQNANDRFANQEVSYLLMRMEEYEGLAILATNLKGNIDKAFLRRFQLITHFPLPDKEQRQRLWRQSFSPSTSFANDVNLQALSENFSLTGANIMNVVRYASVMALKQGNNIITSENVIMGIKKELSKESSLSGDNLNS</sequence>
<dbReference type="GO" id="GO:0005524">
    <property type="term" value="F:ATP binding"/>
    <property type="evidence" value="ECO:0007669"/>
    <property type="project" value="UniProtKB-KW"/>
</dbReference>
<dbReference type="Pfam" id="PF00004">
    <property type="entry name" value="AAA"/>
    <property type="match status" value="1"/>
</dbReference>
<name>A0A512BJ69_9BACT</name>
<organism evidence="5 6">
    <name type="scientific">Segetibacter aerophilus</name>
    <dbReference type="NCBI Taxonomy" id="670293"/>
    <lineage>
        <taxon>Bacteria</taxon>
        <taxon>Pseudomonadati</taxon>
        <taxon>Bacteroidota</taxon>
        <taxon>Chitinophagia</taxon>
        <taxon>Chitinophagales</taxon>
        <taxon>Chitinophagaceae</taxon>
        <taxon>Segetibacter</taxon>
    </lineage>
</organism>
<evidence type="ECO:0000256" key="3">
    <source>
        <dbReference type="ARBA" id="ARBA00022840"/>
    </source>
</evidence>